<dbReference type="Gene3D" id="3.30.70.1440">
    <property type="entry name" value="Multidrug efflux transporter AcrB pore domain"/>
    <property type="match status" value="1"/>
</dbReference>
<feature type="transmembrane region" description="Helical" evidence="1">
    <location>
        <begin position="335"/>
        <end position="356"/>
    </location>
</feature>
<feature type="transmembrane region" description="Helical" evidence="1">
    <location>
        <begin position="1014"/>
        <end position="1045"/>
    </location>
</feature>
<keyword evidence="1" id="KW-1133">Transmembrane helix</keyword>
<dbReference type="Pfam" id="PF00873">
    <property type="entry name" value="ACR_tran"/>
    <property type="match status" value="2"/>
</dbReference>
<dbReference type="Gene3D" id="3.30.70.1430">
    <property type="entry name" value="Multidrug efflux transporter AcrB pore domain"/>
    <property type="match status" value="2"/>
</dbReference>
<keyword evidence="3" id="KW-1185">Reference proteome</keyword>
<protein>
    <submittedName>
        <fullName evidence="2">Efflux RND transporter permease subunit</fullName>
    </submittedName>
</protein>
<dbReference type="PRINTS" id="PR00702">
    <property type="entry name" value="ACRIFLAVINRP"/>
</dbReference>
<accession>A0ABT1TEP1</accession>
<feature type="transmembrane region" description="Helical" evidence="1">
    <location>
        <begin position="389"/>
        <end position="409"/>
    </location>
</feature>
<dbReference type="Gene3D" id="3.30.2090.10">
    <property type="entry name" value="Multidrug efflux transporter AcrB TolC docking domain, DN and DC subdomains"/>
    <property type="match status" value="2"/>
</dbReference>
<feature type="transmembrane region" description="Helical" evidence="1">
    <location>
        <begin position="947"/>
        <end position="968"/>
    </location>
</feature>
<feature type="transmembrane region" description="Helical" evidence="1">
    <location>
        <begin position="363"/>
        <end position="383"/>
    </location>
</feature>
<dbReference type="InterPro" id="IPR027463">
    <property type="entry name" value="AcrB_DN_DC_subdom"/>
</dbReference>
<proteinExistence type="predicted"/>
<gene>
    <name evidence="2" type="ORF">NP590_06395</name>
</gene>
<keyword evidence="1" id="KW-0812">Transmembrane</keyword>
<feature type="transmembrane region" description="Helical" evidence="1">
    <location>
        <begin position="989"/>
        <end position="1008"/>
    </location>
</feature>
<dbReference type="SUPFAM" id="SSF82693">
    <property type="entry name" value="Multidrug efflux transporter AcrB pore domain, PN1, PN2, PC1 and PC2 subdomains"/>
    <property type="match status" value="2"/>
</dbReference>
<dbReference type="InterPro" id="IPR001036">
    <property type="entry name" value="Acrflvin-R"/>
</dbReference>
<dbReference type="SUPFAM" id="SSF82714">
    <property type="entry name" value="Multidrug efflux transporter AcrB TolC docking domain, DN and DC subdomains"/>
    <property type="match status" value="2"/>
</dbReference>
<dbReference type="PANTHER" id="PTHR32063">
    <property type="match status" value="1"/>
</dbReference>
<feature type="transmembrane region" description="Helical" evidence="1">
    <location>
        <begin position="921"/>
        <end position="941"/>
    </location>
</feature>
<feature type="transmembrane region" description="Helical" evidence="1">
    <location>
        <begin position="465"/>
        <end position="489"/>
    </location>
</feature>
<feature type="transmembrane region" description="Helical" evidence="1">
    <location>
        <begin position="895"/>
        <end position="914"/>
    </location>
</feature>
<comment type="caution">
    <text evidence="2">The sequence shown here is derived from an EMBL/GenBank/DDBJ whole genome shotgun (WGS) entry which is preliminary data.</text>
</comment>
<evidence type="ECO:0000313" key="2">
    <source>
        <dbReference type="EMBL" id="MCQ8103728.1"/>
    </source>
</evidence>
<feature type="transmembrane region" description="Helical" evidence="1">
    <location>
        <begin position="12"/>
        <end position="29"/>
    </location>
</feature>
<keyword evidence="1" id="KW-0472">Membrane</keyword>
<reference evidence="2 3" key="1">
    <citation type="submission" date="2022-07" db="EMBL/GenBank/DDBJ databases">
        <title>Methylomonas rivi sp. nov., Methylomonas rosea sp. nov., Methylomonas aureus sp. nov. and Methylomonas subterranea sp. nov., four novel methanotrophs isolated from a freshwater creek and the deep terrestrial subsurface.</title>
        <authorList>
            <person name="Abin C."/>
            <person name="Sankaranarayanan K."/>
            <person name="Garner C."/>
            <person name="Sindelar R."/>
            <person name="Kotary K."/>
            <person name="Garner R."/>
            <person name="Barclay S."/>
            <person name="Lawson P."/>
            <person name="Krumholz L."/>
        </authorList>
    </citation>
    <scope>NUCLEOTIDE SEQUENCE [LARGE SCALE GENOMIC DNA]</scope>
    <source>
        <strain evidence="2 3">SURF-2</strain>
    </source>
</reference>
<dbReference type="PANTHER" id="PTHR32063:SF18">
    <property type="entry name" value="CATION EFFLUX SYSTEM PROTEIN"/>
    <property type="match status" value="1"/>
</dbReference>
<organism evidence="2 3">
    <name type="scientific">Methylomonas subterranea</name>
    <dbReference type="NCBI Taxonomy" id="2952225"/>
    <lineage>
        <taxon>Bacteria</taxon>
        <taxon>Pseudomonadati</taxon>
        <taxon>Pseudomonadota</taxon>
        <taxon>Gammaproteobacteria</taxon>
        <taxon>Methylococcales</taxon>
        <taxon>Methylococcaceae</taxon>
        <taxon>Methylomonas</taxon>
    </lineage>
</organism>
<dbReference type="RefSeq" id="WP_256601463.1">
    <property type="nucleotide sequence ID" value="NZ_JANIBJ010000009.1"/>
</dbReference>
<dbReference type="Proteomes" id="UP001524499">
    <property type="component" value="Unassembled WGS sequence"/>
</dbReference>
<feature type="transmembrane region" description="Helical" evidence="1">
    <location>
        <begin position="430"/>
        <end position="453"/>
    </location>
</feature>
<dbReference type="Gene3D" id="3.30.70.1320">
    <property type="entry name" value="Multidrug efflux transporter AcrB pore domain like"/>
    <property type="match status" value="1"/>
</dbReference>
<dbReference type="EMBL" id="JANIBJ010000009">
    <property type="protein sequence ID" value="MCQ8103728.1"/>
    <property type="molecule type" value="Genomic_DNA"/>
</dbReference>
<feature type="transmembrane region" description="Helical" evidence="1">
    <location>
        <begin position="528"/>
        <end position="548"/>
    </location>
</feature>
<evidence type="ECO:0000256" key="1">
    <source>
        <dbReference type="SAM" id="Phobius"/>
    </source>
</evidence>
<name>A0ABT1TEP1_9GAMM</name>
<sequence length="1057" mass="116689">MNLAELSINKGLITWVLIVLALVVGMQSYQSLSRLEDPEFTIKEALIITPYPGASAAEVEEEVTNVIEKAVQEMGQLERIESKSARGFSWVKAKIKDQYDKNGLPQVWDELRRKVNDAQRKLPPGAGPSLVNDDFGDVYGIYLAITGEGYSYKEIYDYAKLLQRELLKAKDVKRINLYGEQKEVIYIEMRREQMSQLGVSPQDIYLALGDKNLVADAGNLRLGQEFIPINPTGEFKSEQDFGDLLITPINSKSQSVIYLRDVAEIKREYQDPPASRVRFEGKPAIAMGISTVQGGNVIAMAASLEQRFKELESLRPIGMELHTISHQAEAVTASLSGFIDNLIEAVVIVVGVLLIFMGLRSGLILGAALLITIMGTFIFMQMLNITLERVSLGALIIALGMLVDCAIVVTDGMRMKMQRGQSGYDAASEVVAQNALPMLGGTVVAITAFAAIGTSQDSTGEYCRSLFTVILISLSMSWLVAVTCTPLLCSTFLQRNTNAGEDGGTDPYDRGFYAVYAKFLLHCLRHRWLVVGIVVSLFAMSVLGFGSVKNSFFPDSTRPQFYIEFWFPEGTDILETQRQLERAETYLKRQEGVTHLTSLIGGGQLRFLLTYTPENRYASYAQILVDVADYRKIESLNKRVQQELEPMFPDATVGTRLFMLGPGTGGKIQLRIYGPDSNELRNMAAKAEDILYKEANAKAIRNEWREKVKVLRPQLAEMQARRAGIHRKDLARALAASFEGTLAGIYREGDELLPIIARSPEGERRDLNSVLAIPVWSPTAQSMIPMGQVVSDFPVEFEDAHLWRWDRRKMIRIHVDPREGLPSELFAKVKAPIEQALDVDVEAVLGDAFGDAPIEHGPETLKVQNNDLWPIRNKPGYYMAWGGEAEDSARANANLAGSIPQFIGLMVLTVLILFNSLKKTLLLWLTVPLALIGVAMGLLSFSQPFGFMALLGLMSLSGMLIKASIVVLDEIDVQISQGSAPLQAILKSGVSRLIPVCMSSGTTMLGMIPLFSDAFFVSMAVTIVVGLGFSTVLILIVVPVLYAIFFNVPTETELAEQ</sequence>
<dbReference type="Gene3D" id="1.20.1640.10">
    <property type="entry name" value="Multidrug efflux transporter AcrB transmembrane domain"/>
    <property type="match status" value="2"/>
</dbReference>
<evidence type="ECO:0000313" key="3">
    <source>
        <dbReference type="Proteomes" id="UP001524499"/>
    </source>
</evidence>
<dbReference type="SUPFAM" id="SSF82866">
    <property type="entry name" value="Multidrug efflux transporter AcrB transmembrane domain"/>
    <property type="match status" value="2"/>
</dbReference>